<organism evidence="1 2">
    <name type="scientific">Laccaria amethystina LaAM-08-1</name>
    <dbReference type="NCBI Taxonomy" id="1095629"/>
    <lineage>
        <taxon>Eukaryota</taxon>
        <taxon>Fungi</taxon>
        <taxon>Dikarya</taxon>
        <taxon>Basidiomycota</taxon>
        <taxon>Agaricomycotina</taxon>
        <taxon>Agaricomycetes</taxon>
        <taxon>Agaricomycetidae</taxon>
        <taxon>Agaricales</taxon>
        <taxon>Agaricineae</taxon>
        <taxon>Hydnangiaceae</taxon>
        <taxon>Laccaria</taxon>
    </lineage>
</organism>
<evidence type="ECO:0000313" key="1">
    <source>
        <dbReference type="EMBL" id="KIK08548.1"/>
    </source>
</evidence>
<reference evidence="1 2" key="1">
    <citation type="submission" date="2014-04" db="EMBL/GenBank/DDBJ databases">
        <authorList>
            <consortium name="DOE Joint Genome Institute"/>
            <person name="Kuo A."/>
            <person name="Kohler A."/>
            <person name="Nagy L.G."/>
            <person name="Floudas D."/>
            <person name="Copeland A."/>
            <person name="Barry K.W."/>
            <person name="Cichocki N."/>
            <person name="Veneault-Fourrey C."/>
            <person name="LaButti K."/>
            <person name="Lindquist E.A."/>
            <person name="Lipzen A."/>
            <person name="Lundell T."/>
            <person name="Morin E."/>
            <person name="Murat C."/>
            <person name="Sun H."/>
            <person name="Tunlid A."/>
            <person name="Henrissat B."/>
            <person name="Grigoriev I.V."/>
            <person name="Hibbett D.S."/>
            <person name="Martin F."/>
            <person name="Nordberg H.P."/>
            <person name="Cantor M.N."/>
            <person name="Hua S.X."/>
        </authorList>
    </citation>
    <scope>NUCLEOTIDE SEQUENCE [LARGE SCALE GENOMIC DNA]</scope>
    <source>
        <strain evidence="1 2">LaAM-08-1</strain>
    </source>
</reference>
<sequence length="126" mass="14687">MEDAKHLNLFSCTFIDFATMHRWLSMVRERRGSNIPHMQIRRMRLKYSRIPQAVWKDIVGKGSAIEKEDCSDNTVKDRPLYDDYFWEHILSPSDREFLAKHDIHCGTVTNRVAALSDSFRLSGSPS</sequence>
<dbReference type="AlphaFoldDB" id="A0A0C9YKI2"/>
<dbReference type="EMBL" id="KN838542">
    <property type="protein sequence ID" value="KIK08548.1"/>
    <property type="molecule type" value="Genomic_DNA"/>
</dbReference>
<accession>A0A0C9YKI2</accession>
<dbReference type="HOGENOM" id="CLU_1981931_0_0_1"/>
<evidence type="ECO:0000313" key="2">
    <source>
        <dbReference type="Proteomes" id="UP000054477"/>
    </source>
</evidence>
<proteinExistence type="predicted"/>
<protein>
    <submittedName>
        <fullName evidence="1">Uncharacterized protein</fullName>
    </submittedName>
</protein>
<keyword evidence="2" id="KW-1185">Reference proteome</keyword>
<dbReference type="Proteomes" id="UP000054477">
    <property type="component" value="Unassembled WGS sequence"/>
</dbReference>
<name>A0A0C9YKI2_9AGAR</name>
<reference evidence="2" key="2">
    <citation type="submission" date="2015-01" db="EMBL/GenBank/DDBJ databases">
        <title>Evolutionary Origins and Diversification of the Mycorrhizal Mutualists.</title>
        <authorList>
            <consortium name="DOE Joint Genome Institute"/>
            <consortium name="Mycorrhizal Genomics Consortium"/>
            <person name="Kohler A."/>
            <person name="Kuo A."/>
            <person name="Nagy L.G."/>
            <person name="Floudas D."/>
            <person name="Copeland A."/>
            <person name="Barry K.W."/>
            <person name="Cichocki N."/>
            <person name="Veneault-Fourrey C."/>
            <person name="LaButti K."/>
            <person name="Lindquist E.A."/>
            <person name="Lipzen A."/>
            <person name="Lundell T."/>
            <person name="Morin E."/>
            <person name="Murat C."/>
            <person name="Riley R."/>
            <person name="Ohm R."/>
            <person name="Sun H."/>
            <person name="Tunlid A."/>
            <person name="Henrissat B."/>
            <person name="Grigoriev I.V."/>
            <person name="Hibbett D.S."/>
            <person name="Martin F."/>
        </authorList>
    </citation>
    <scope>NUCLEOTIDE SEQUENCE [LARGE SCALE GENOMIC DNA]</scope>
    <source>
        <strain evidence="2">LaAM-08-1</strain>
    </source>
</reference>
<gene>
    <name evidence="1" type="ORF">K443DRAFT_562666</name>
</gene>